<organism evidence="19 20">
    <name type="scientific">Marinobacter xestospongiae</name>
    <dbReference type="NCBI Taxonomy" id="994319"/>
    <lineage>
        <taxon>Bacteria</taxon>
        <taxon>Pseudomonadati</taxon>
        <taxon>Pseudomonadota</taxon>
        <taxon>Gammaproteobacteria</taxon>
        <taxon>Pseudomonadales</taxon>
        <taxon>Marinobacteraceae</taxon>
        <taxon>Marinobacter</taxon>
    </lineage>
</organism>
<feature type="domain" description="Secretin/TonB short N-terminal" evidence="18">
    <location>
        <begin position="56"/>
        <end position="107"/>
    </location>
</feature>
<keyword evidence="7 17" id="KW-0732">Signal</keyword>
<dbReference type="PANTHER" id="PTHR32552">
    <property type="entry name" value="FERRICHROME IRON RECEPTOR-RELATED"/>
    <property type="match status" value="1"/>
</dbReference>
<keyword evidence="9" id="KW-0406">Ion transport</keyword>
<evidence type="ECO:0000256" key="2">
    <source>
        <dbReference type="ARBA" id="ARBA00009810"/>
    </source>
</evidence>
<evidence type="ECO:0000256" key="1">
    <source>
        <dbReference type="ARBA" id="ARBA00004571"/>
    </source>
</evidence>
<sequence length="802" mass="86172">MKRFSCLPVARQFACALSLALALPVVAEVADTRHYDIPAGDPLGRQLSRVATEAGLPLSFDPSLTQGLTSPALSGELAPREVLGRLLQGSGLMLVEKPDGSFTLARRDVSVLMPLEVSADAIGWDAMPGAYAGGQVARGGSVGILGQKDVMETPFSTISYTEQRLQDLQAQDIGAVIGATDPSVYVPSKRNLFETYFVRGFSSSADDMTFNGLVGMAPNLRGVTEVAERVELLKGPSALLNGMLPGGSVAGSVNIVPKRAGKEPLARITTSYESDSLWGGHVDLGQRFGDNQQWGVRFNGVYRDGDTPVDGQQHRMQLASLGLDWRGENARVSVDLYSQQEDMDRINYFGIFAVADGVTRVPTPKHGDYSLAPDWAYTSNESDTVVLRGEYDLTDTVTAYAAWGHKDGGYDALVDRSMLLNDAGDISTLAARSARDGTVKSAEVGVRGDLTTGWVRHAWSLSANQFESDSSFRDAYFFDHVQTNYYDLDFGVAPDLTDYNQSPADTSASGSKLRSIAIADTLSFADNRYQLTLGARRQNVQSDNYGADGASTAEYDASRTSPSAALLVRVSDALSLYANYIEGLSQGATAPVAAANAGEVLEPYQTKQYEIGAKWDLGAFAHTLSLFQIKKPNAYTDPDTLVFGTYGEQRNRGLEWSFVGEPLPRTRLLGGASYTEAEVTRSLNGANEGNQVTGVPKVLAKVGAEYDLARVPGLTLTAGVVHTGNRYVNNSHRLAVPDYTTFDVGARYVTRLLAKSLTLRVRVQNVTNEAYWLGSWNGGDGSGLSGGLGAPRTFLMSATVDF</sequence>
<evidence type="ECO:0000256" key="5">
    <source>
        <dbReference type="ARBA" id="ARBA00022496"/>
    </source>
</evidence>
<dbReference type="SMART" id="SM00965">
    <property type="entry name" value="STN"/>
    <property type="match status" value="1"/>
</dbReference>
<dbReference type="InterPro" id="IPR037066">
    <property type="entry name" value="Plug_dom_sf"/>
</dbReference>
<gene>
    <name evidence="19" type="ORF">RYS15_16375</name>
</gene>
<feature type="chain" id="PRO_5047179929" evidence="17">
    <location>
        <begin position="28"/>
        <end position="802"/>
    </location>
</feature>
<name>A0ABU3W165_9GAMM</name>
<keyword evidence="12 19" id="KW-0675">Receptor</keyword>
<keyword evidence="13 14" id="KW-0998">Cell outer membrane</keyword>
<comment type="similarity">
    <text evidence="2 14 16">Belongs to the TonB-dependent receptor family.</text>
</comment>
<dbReference type="InterPro" id="IPR010917">
    <property type="entry name" value="TonB_rcpt_CS"/>
</dbReference>
<evidence type="ECO:0000256" key="14">
    <source>
        <dbReference type="PROSITE-ProRule" id="PRU01360"/>
    </source>
</evidence>
<evidence type="ECO:0000313" key="20">
    <source>
        <dbReference type="Proteomes" id="UP001269819"/>
    </source>
</evidence>
<dbReference type="CDD" id="cd01347">
    <property type="entry name" value="ligand_gated_channel"/>
    <property type="match status" value="1"/>
</dbReference>
<dbReference type="Gene3D" id="2.170.130.10">
    <property type="entry name" value="TonB-dependent receptor, plug domain"/>
    <property type="match status" value="1"/>
</dbReference>
<keyword evidence="20" id="KW-1185">Reference proteome</keyword>
<evidence type="ECO:0000256" key="13">
    <source>
        <dbReference type="ARBA" id="ARBA00023237"/>
    </source>
</evidence>
<dbReference type="Gene3D" id="2.40.170.20">
    <property type="entry name" value="TonB-dependent receptor, beta-barrel domain"/>
    <property type="match status" value="1"/>
</dbReference>
<dbReference type="PROSITE" id="PS01156">
    <property type="entry name" value="TONB_DEPENDENT_REC_2"/>
    <property type="match status" value="1"/>
</dbReference>
<keyword evidence="8" id="KW-0408">Iron</keyword>
<evidence type="ECO:0000256" key="16">
    <source>
        <dbReference type="RuleBase" id="RU003357"/>
    </source>
</evidence>
<dbReference type="InterPro" id="IPR011662">
    <property type="entry name" value="Secretin/TonB_short_N"/>
</dbReference>
<feature type="short sequence motif" description="TonB C-terminal box" evidence="15">
    <location>
        <begin position="785"/>
        <end position="802"/>
    </location>
</feature>
<evidence type="ECO:0000256" key="12">
    <source>
        <dbReference type="ARBA" id="ARBA00023170"/>
    </source>
</evidence>
<dbReference type="InterPro" id="IPR039426">
    <property type="entry name" value="TonB-dep_rcpt-like"/>
</dbReference>
<keyword evidence="6 14" id="KW-0812">Transmembrane</keyword>
<dbReference type="InterPro" id="IPR000531">
    <property type="entry name" value="Beta-barrel_TonB"/>
</dbReference>
<dbReference type="PANTHER" id="PTHR32552:SF82">
    <property type="entry name" value="FCUA PROTEIN"/>
    <property type="match status" value="1"/>
</dbReference>
<keyword evidence="10 16" id="KW-0798">TonB box</keyword>
<dbReference type="Pfam" id="PF00593">
    <property type="entry name" value="TonB_dep_Rec_b-barrel"/>
    <property type="match status" value="1"/>
</dbReference>
<dbReference type="InterPro" id="IPR010105">
    <property type="entry name" value="TonB_sidphr_rcpt"/>
</dbReference>
<evidence type="ECO:0000256" key="11">
    <source>
        <dbReference type="ARBA" id="ARBA00023136"/>
    </source>
</evidence>
<evidence type="ECO:0000313" key="19">
    <source>
        <dbReference type="EMBL" id="MDV2080265.1"/>
    </source>
</evidence>
<protein>
    <submittedName>
        <fullName evidence="19">TonB-dependent receptor</fullName>
    </submittedName>
</protein>
<evidence type="ECO:0000256" key="9">
    <source>
        <dbReference type="ARBA" id="ARBA00023065"/>
    </source>
</evidence>
<evidence type="ECO:0000256" key="10">
    <source>
        <dbReference type="ARBA" id="ARBA00023077"/>
    </source>
</evidence>
<keyword evidence="5" id="KW-0410">Iron transport</keyword>
<dbReference type="EMBL" id="JAWIIJ010000012">
    <property type="protein sequence ID" value="MDV2080265.1"/>
    <property type="molecule type" value="Genomic_DNA"/>
</dbReference>
<dbReference type="PROSITE" id="PS52016">
    <property type="entry name" value="TONB_DEPENDENT_REC_3"/>
    <property type="match status" value="1"/>
</dbReference>
<evidence type="ECO:0000256" key="17">
    <source>
        <dbReference type="SAM" id="SignalP"/>
    </source>
</evidence>
<evidence type="ECO:0000256" key="7">
    <source>
        <dbReference type="ARBA" id="ARBA00022729"/>
    </source>
</evidence>
<dbReference type="InterPro" id="IPR012910">
    <property type="entry name" value="Plug_dom"/>
</dbReference>
<reference evidence="19 20" key="1">
    <citation type="submission" date="2023-10" db="EMBL/GenBank/DDBJ databases">
        <title>Characteristics and mechanism of a salt-tolerant marine origin heterotrophic nitrifying- aerobic denitrifying bacteria Marinobacter xestospongiae HN1.</title>
        <authorList>
            <person name="Qi R."/>
        </authorList>
    </citation>
    <scope>NUCLEOTIDE SEQUENCE [LARGE SCALE GENOMIC DNA]</scope>
    <source>
        <strain evidence="19 20">HN1</strain>
    </source>
</reference>
<accession>A0ABU3W165</accession>
<evidence type="ECO:0000256" key="8">
    <source>
        <dbReference type="ARBA" id="ARBA00023004"/>
    </source>
</evidence>
<evidence type="ECO:0000256" key="6">
    <source>
        <dbReference type="ARBA" id="ARBA00022692"/>
    </source>
</evidence>
<dbReference type="NCBIfam" id="TIGR01783">
    <property type="entry name" value="TonB-siderophor"/>
    <property type="match status" value="1"/>
</dbReference>
<dbReference type="Pfam" id="PF07715">
    <property type="entry name" value="Plug"/>
    <property type="match status" value="1"/>
</dbReference>
<comment type="caution">
    <text evidence="19">The sequence shown here is derived from an EMBL/GenBank/DDBJ whole genome shotgun (WGS) entry which is preliminary data.</text>
</comment>
<feature type="signal peptide" evidence="17">
    <location>
        <begin position="1"/>
        <end position="27"/>
    </location>
</feature>
<dbReference type="Gene3D" id="3.55.50.30">
    <property type="match status" value="1"/>
</dbReference>
<keyword evidence="11 14" id="KW-0472">Membrane</keyword>
<dbReference type="Proteomes" id="UP001269819">
    <property type="component" value="Unassembled WGS sequence"/>
</dbReference>
<keyword evidence="4 14" id="KW-1134">Transmembrane beta strand</keyword>
<keyword evidence="3 14" id="KW-0813">Transport</keyword>
<comment type="subcellular location">
    <subcellularLocation>
        <location evidence="1 14">Cell outer membrane</location>
        <topology evidence="1 14">Multi-pass membrane protein</topology>
    </subcellularLocation>
</comment>
<proteinExistence type="inferred from homology"/>
<dbReference type="SUPFAM" id="SSF56935">
    <property type="entry name" value="Porins"/>
    <property type="match status" value="1"/>
</dbReference>
<evidence type="ECO:0000256" key="3">
    <source>
        <dbReference type="ARBA" id="ARBA00022448"/>
    </source>
</evidence>
<evidence type="ECO:0000259" key="18">
    <source>
        <dbReference type="SMART" id="SM00965"/>
    </source>
</evidence>
<dbReference type="InterPro" id="IPR036942">
    <property type="entry name" value="Beta-barrel_TonB_sf"/>
</dbReference>
<evidence type="ECO:0000256" key="4">
    <source>
        <dbReference type="ARBA" id="ARBA00022452"/>
    </source>
</evidence>
<dbReference type="RefSeq" id="WP_316974698.1">
    <property type="nucleotide sequence ID" value="NZ_JAWIIJ010000012.1"/>
</dbReference>
<evidence type="ECO:0000256" key="15">
    <source>
        <dbReference type="PROSITE-ProRule" id="PRU10144"/>
    </source>
</evidence>